<keyword evidence="4" id="KW-0408">Iron</keyword>
<dbReference type="InterPro" id="IPR001041">
    <property type="entry name" value="2Fe-2S_ferredoxin-type"/>
</dbReference>
<dbReference type="Pfam" id="PF00111">
    <property type="entry name" value="Fer2"/>
    <property type="match status" value="1"/>
</dbReference>
<dbReference type="PROSITE" id="PS00197">
    <property type="entry name" value="2FE2S_FER_1"/>
    <property type="match status" value="1"/>
</dbReference>
<organism evidence="7 8">
    <name type="scientific">Paenibacillus planticolens</name>
    <dbReference type="NCBI Taxonomy" id="2654976"/>
    <lineage>
        <taxon>Bacteria</taxon>
        <taxon>Bacillati</taxon>
        <taxon>Bacillota</taxon>
        <taxon>Bacilli</taxon>
        <taxon>Bacillales</taxon>
        <taxon>Paenibacillaceae</taxon>
        <taxon>Paenibacillus</taxon>
    </lineage>
</organism>
<dbReference type="InterPro" id="IPR006058">
    <property type="entry name" value="2Fe2S_fd_BS"/>
</dbReference>
<accession>A0ABX1ZKN3</accession>
<evidence type="ECO:0000313" key="8">
    <source>
        <dbReference type="Proteomes" id="UP000618579"/>
    </source>
</evidence>
<dbReference type="Proteomes" id="UP000618579">
    <property type="component" value="Unassembled WGS sequence"/>
</dbReference>
<dbReference type="InterPro" id="IPR012675">
    <property type="entry name" value="Beta-grasp_dom_sf"/>
</dbReference>
<keyword evidence="3" id="KW-0560">Oxidoreductase</keyword>
<dbReference type="InterPro" id="IPR051452">
    <property type="entry name" value="Diverse_Oxidoreductases"/>
</dbReference>
<name>A0ABX1ZKN3_9BACL</name>
<dbReference type="InterPro" id="IPR002888">
    <property type="entry name" value="2Fe-2S-bd"/>
</dbReference>
<sequence length="164" mass="17468">MINAAYVLECSINGKDVAIPVPASKRMSDILRDDLRLTGTKVSCEIGRCGACMVLLDGKPVNACLLMAYQAAGKQVTTIEGISGGESLHPVQQAMLEEGGLQCGYCTAGMVVTLTALWNRNPAPTRAEAEQALCGNLCRCTGYEGIFRAVERCGLPTKREGEKL</sequence>
<dbReference type="Gene3D" id="1.10.150.120">
    <property type="entry name" value="[2Fe-2S]-binding domain"/>
    <property type="match status" value="1"/>
</dbReference>
<proteinExistence type="predicted"/>
<keyword evidence="1" id="KW-0001">2Fe-2S</keyword>
<dbReference type="Pfam" id="PF01799">
    <property type="entry name" value="Fer2_2"/>
    <property type="match status" value="1"/>
</dbReference>
<keyword evidence="8" id="KW-1185">Reference proteome</keyword>
<protein>
    <submittedName>
        <fullName evidence="7">2Fe-2S iron-sulfur cluster binding domain-containing protein</fullName>
    </submittedName>
</protein>
<gene>
    <name evidence="7" type="ORF">GC097_05965</name>
</gene>
<dbReference type="Gene3D" id="3.10.20.30">
    <property type="match status" value="1"/>
</dbReference>
<comment type="caution">
    <text evidence="7">The sequence shown here is derived from an EMBL/GenBank/DDBJ whole genome shotgun (WGS) entry which is preliminary data.</text>
</comment>
<evidence type="ECO:0000313" key="7">
    <source>
        <dbReference type="EMBL" id="NOU99569.1"/>
    </source>
</evidence>
<dbReference type="RefSeq" id="WP_171682438.1">
    <property type="nucleotide sequence ID" value="NZ_WHNZ01000013.1"/>
</dbReference>
<evidence type="ECO:0000256" key="2">
    <source>
        <dbReference type="ARBA" id="ARBA00022723"/>
    </source>
</evidence>
<dbReference type="PROSITE" id="PS51085">
    <property type="entry name" value="2FE2S_FER_2"/>
    <property type="match status" value="1"/>
</dbReference>
<dbReference type="InterPro" id="IPR036884">
    <property type="entry name" value="2Fe-2S-bd_dom_sf"/>
</dbReference>
<feature type="domain" description="2Fe-2S ferredoxin-type" evidence="6">
    <location>
        <begin position="6"/>
        <end position="82"/>
    </location>
</feature>
<dbReference type="InterPro" id="IPR036010">
    <property type="entry name" value="2Fe-2S_ferredoxin-like_sf"/>
</dbReference>
<keyword evidence="5" id="KW-0411">Iron-sulfur</keyword>
<dbReference type="PANTHER" id="PTHR44379">
    <property type="entry name" value="OXIDOREDUCTASE WITH IRON-SULFUR SUBUNIT"/>
    <property type="match status" value="1"/>
</dbReference>
<dbReference type="EMBL" id="WHNZ01000013">
    <property type="protein sequence ID" value="NOU99569.1"/>
    <property type="molecule type" value="Genomic_DNA"/>
</dbReference>
<evidence type="ECO:0000256" key="3">
    <source>
        <dbReference type="ARBA" id="ARBA00023002"/>
    </source>
</evidence>
<keyword evidence="2" id="KW-0479">Metal-binding</keyword>
<evidence type="ECO:0000256" key="5">
    <source>
        <dbReference type="ARBA" id="ARBA00023014"/>
    </source>
</evidence>
<evidence type="ECO:0000256" key="1">
    <source>
        <dbReference type="ARBA" id="ARBA00022714"/>
    </source>
</evidence>
<evidence type="ECO:0000256" key="4">
    <source>
        <dbReference type="ARBA" id="ARBA00023004"/>
    </source>
</evidence>
<dbReference type="SUPFAM" id="SSF47741">
    <property type="entry name" value="CO dehydrogenase ISP C-domain like"/>
    <property type="match status" value="1"/>
</dbReference>
<evidence type="ECO:0000259" key="6">
    <source>
        <dbReference type="PROSITE" id="PS51085"/>
    </source>
</evidence>
<reference evidence="7 8" key="1">
    <citation type="submission" date="2019-10" db="EMBL/GenBank/DDBJ databases">
        <title>Description of Paenibacillus pedi sp. nov.</title>
        <authorList>
            <person name="Carlier A."/>
            <person name="Qi S."/>
        </authorList>
    </citation>
    <scope>NUCLEOTIDE SEQUENCE [LARGE SCALE GENOMIC DNA]</scope>
    <source>
        <strain evidence="7 8">LMG 31457</strain>
    </source>
</reference>
<dbReference type="PANTHER" id="PTHR44379:SF7">
    <property type="entry name" value="XANTHINE DEHYDROGENASE SUBUNIT E-RELATED"/>
    <property type="match status" value="1"/>
</dbReference>
<dbReference type="SUPFAM" id="SSF54292">
    <property type="entry name" value="2Fe-2S ferredoxin-like"/>
    <property type="match status" value="1"/>
</dbReference>